<dbReference type="EMBL" id="CP036276">
    <property type="protein sequence ID" value="QDU42902.1"/>
    <property type="molecule type" value="Genomic_DNA"/>
</dbReference>
<keyword evidence="2" id="KW-1185">Reference proteome</keyword>
<gene>
    <name evidence="1" type="ORF">Mal52_13710</name>
</gene>
<organism evidence="1 2">
    <name type="scientific">Symmachiella dynata</name>
    <dbReference type="NCBI Taxonomy" id="2527995"/>
    <lineage>
        <taxon>Bacteria</taxon>
        <taxon>Pseudomonadati</taxon>
        <taxon>Planctomycetota</taxon>
        <taxon>Planctomycetia</taxon>
        <taxon>Planctomycetales</taxon>
        <taxon>Planctomycetaceae</taxon>
        <taxon>Symmachiella</taxon>
    </lineage>
</organism>
<evidence type="ECO:0000313" key="1">
    <source>
        <dbReference type="EMBL" id="QDU42902.1"/>
    </source>
</evidence>
<sequence length="66" mass="7386">MRQGKAINGQPLLGKYLLQCVAAMKKGYHSGKSRLPPRIDSASVLIRDPYDELALKIKNTLDERSM</sequence>
<name>A0A517ZK75_9PLAN</name>
<dbReference type="RefSeq" id="WP_145374899.1">
    <property type="nucleotide sequence ID" value="NZ_CP036276.1"/>
</dbReference>
<dbReference type="KEGG" id="sdyn:Mal52_13710"/>
<evidence type="ECO:0000313" key="2">
    <source>
        <dbReference type="Proteomes" id="UP000319383"/>
    </source>
</evidence>
<reference evidence="1 2" key="1">
    <citation type="submission" date="2019-02" db="EMBL/GenBank/DDBJ databases">
        <title>Deep-cultivation of Planctomycetes and their phenomic and genomic characterization uncovers novel biology.</title>
        <authorList>
            <person name="Wiegand S."/>
            <person name="Jogler M."/>
            <person name="Boedeker C."/>
            <person name="Pinto D."/>
            <person name="Vollmers J."/>
            <person name="Rivas-Marin E."/>
            <person name="Kohn T."/>
            <person name="Peeters S.H."/>
            <person name="Heuer A."/>
            <person name="Rast P."/>
            <person name="Oberbeckmann S."/>
            <person name="Bunk B."/>
            <person name="Jeske O."/>
            <person name="Meyerdierks A."/>
            <person name="Storesund J.E."/>
            <person name="Kallscheuer N."/>
            <person name="Luecker S."/>
            <person name="Lage O.M."/>
            <person name="Pohl T."/>
            <person name="Merkel B.J."/>
            <person name="Hornburger P."/>
            <person name="Mueller R.-W."/>
            <person name="Bruemmer F."/>
            <person name="Labrenz M."/>
            <person name="Spormann A.M."/>
            <person name="Op den Camp H."/>
            <person name="Overmann J."/>
            <person name="Amann R."/>
            <person name="Jetten M.S.M."/>
            <person name="Mascher T."/>
            <person name="Medema M.H."/>
            <person name="Devos D.P."/>
            <person name="Kaster A.-K."/>
            <person name="Ovreas L."/>
            <person name="Rohde M."/>
            <person name="Galperin M.Y."/>
            <person name="Jogler C."/>
        </authorList>
    </citation>
    <scope>NUCLEOTIDE SEQUENCE [LARGE SCALE GENOMIC DNA]</scope>
    <source>
        <strain evidence="1 2">Mal52</strain>
    </source>
</reference>
<protein>
    <submittedName>
        <fullName evidence="1">Uncharacterized protein</fullName>
    </submittedName>
</protein>
<dbReference type="AlphaFoldDB" id="A0A517ZK75"/>
<accession>A0A517ZK75</accession>
<dbReference type="Proteomes" id="UP000319383">
    <property type="component" value="Chromosome"/>
</dbReference>
<proteinExistence type="predicted"/>